<proteinExistence type="predicted"/>
<sequence length="253" mass="28712">MPNRIIREGIITSEAVNSLSWEAEIFYRRLLSVVDDFGRFDARPSVLRSALYPLKLDSMREDSVQRCLKSCEAARLVVLYSVEGKEYLEVTNFRQQVRSKKSKYPTPDAHMHSTCTADDRQTDSKIEKYITDRELQELHSTCLADAQHMRTKTESETETNNTPLPPPCTVEEVEAHLRAAAFAGRVRLAPDQIPDCATAYISKRDLTDWKRGEIPITAAKWKSDSINFAVSYSANHPAQPGTDKDPYSNLEEL</sequence>
<dbReference type="EMBL" id="BK016052">
    <property type="protein sequence ID" value="DAF91361.1"/>
    <property type="molecule type" value="Genomic_DNA"/>
</dbReference>
<organism evidence="2">
    <name type="scientific">Myoviridae sp. ctZYN8</name>
    <dbReference type="NCBI Taxonomy" id="2825128"/>
    <lineage>
        <taxon>Viruses</taxon>
        <taxon>Duplodnaviria</taxon>
        <taxon>Heunggongvirae</taxon>
        <taxon>Uroviricota</taxon>
        <taxon>Caudoviricetes</taxon>
    </lineage>
</organism>
<feature type="region of interest" description="Disordered" evidence="1">
    <location>
        <begin position="233"/>
        <end position="253"/>
    </location>
</feature>
<name>A0A8S5UA50_9CAUD</name>
<accession>A0A8S5UA50</accession>
<evidence type="ECO:0000256" key="1">
    <source>
        <dbReference type="SAM" id="MobiDB-lite"/>
    </source>
</evidence>
<reference evidence="2" key="1">
    <citation type="journal article" date="2021" name="Proc. Natl. Acad. Sci. U.S.A.">
        <title>A Catalog of Tens of Thousands of Viruses from Human Metagenomes Reveals Hidden Associations with Chronic Diseases.</title>
        <authorList>
            <person name="Tisza M.J."/>
            <person name="Buck C.B."/>
        </authorList>
    </citation>
    <scope>NUCLEOTIDE SEQUENCE</scope>
    <source>
        <strain evidence="2">CtZYN8</strain>
    </source>
</reference>
<evidence type="ECO:0000313" key="2">
    <source>
        <dbReference type="EMBL" id="DAF91361.1"/>
    </source>
</evidence>
<protein>
    <submittedName>
        <fullName evidence="2">Replisome organizer</fullName>
    </submittedName>
</protein>